<dbReference type="SUPFAM" id="SSF51126">
    <property type="entry name" value="Pectin lyase-like"/>
    <property type="match status" value="1"/>
</dbReference>
<dbReference type="InterPro" id="IPR022441">
    <property type="entry name" value="Para_beta_helix_rpt-2"/>
</dbReference>
<evidence type="ECO:0000256" key="1">
    <source>
        <dbReference type="ARBA" id="ARBA00004906"/>
    </source>
</evidence>
<dbReference type="Gene3D" id="2.160.20.10">
    <property type="entry name" value="Single-stranded right-handed beta-helix, Pectin lyase-like"/>
    <property type="match status" value="1"/>
</dbReference>
<dbReference type="EMBL" id="FQZU01000003">
    <property type="protein sequence ID" value="SHI93589.1"/>
    <property type="molecule type" value="Genomic_DNA"/>
</dbReference>
<gene>
    <name evidence="7" type="ORF">SAMN02745216_00741</name>
</gene>
<dbReference type="Pfam" id="PF05048">
    <property type="entry name" value="NosD"/>
    <property type="match status" value="1"/>
</dbReference>
<dbReference type="InterPro" id="IPR012334">
    <property type="entry name" value="Pectin_lyas_fold"/>
</dbReference>
<evidence type="ECO:0000256" key="3">
    <source>
        <dbReference type="ARBA" id="ARBA00022786"/>
    </source>
</evidence>
<reference evidence="8" key="1">
    <citation type="submission" date="2016-11" db="EMBL/GenBank/DDBJ databases">
        <authorList>
            <person name="Varghese N."/>
            <person name="Submissions S."/>
        </authorList>
    </citation>
    <scope>NUCLEOTIDE SEQUENCE [LARGE SCALE GENOMIC DNA]</scope>
    <source>
        <strain evidence="8">DSM 16219</strain>
    </source>
</reference>
<dbReference type="InterPro" id="IPR051550">
    <property type="entry name" value="SCF-Subunits/Alg-Epimerases"/>
</dbReference>
<evidence type="ECO:0000256" key="4">
    <source>
        <dbReference type="SAM" id="Phobius"/>
    </source>
</evidence>
<dbReference type="InterPro" id="IPR006626">
    <property type="entry name" value="PbH1"/>
</dbReference>
<dbReference type="PANTHER" id="PTHR22990">
    <property type="entry name" value="F-BOX ONLY PROTEIN"/>
    <property type="match status" value="1"/>
</dbReference>
<organism evidence="7 8">
    <name type="scientific">Desulfatibacillum alkenivorans DSM 16219</name>
    <dbReference type="NCBI Taxonomy" id="1121393"/>
    <lineage>
        <taxon>Bacteria</taxon>
        <taxon>Pseudomonadati</taxon>
        <taxon>Thermodesulfobacteriota</taxon>
        <taxon>Desulfobacteria</taxon>
        <taxon>Desulfobacterales</taxon>
        <taxon>Desulfatibacillaceae</taxon>
        <taxon>Desulfatibacillum</taxon>
    </lineage>
</organism>
<evidence type="ECO:0000259" key="6">
    <source>
        <dbReference type="Pfam" id="PF13229"/>
    </source>
</evidence>
<evidence type="ECO:0000313" key="7">
    <source>
        <dbReference type="EMBL" id="SHI93589.1"/>
    </source>
</evidence>
<keyword evidence="4" id="KW-1133">Transmembrane helix</keyword>
<dbReference type="Proteomes" id="UP000183994">
    <property type="component" value="Unassembled WGS sequence"/>
</dbReference>
<dbReference type="STRING" id="1121393.SAMN02745216_00741"/>
<keyword evidence="8" id="KW-1185">Reference proteome</keyword>
<feature type="transmembrane region" description="Helical" evidence="4">
    <location>
        <begin position="964"/>
        <end position="986"/>
    </location>
</feature>
<evidence type="ECO:0000256" key="2">
    <source>
        <dbReference type="ARBA" id="ARBA00022737"/>
    </source>
</evidence>
<comment type="pathway">
    <text evidence="1">Protein modification; protein ubiquitination.</text>
</comment>
<feature type="domain" description="Periplasmic copper-binding protein NosD beta helix" evidence="5">
    <location>
        <begin position="291"/>
        <end position="353"/>
    </location>
</feature>
<evidence type="ECO:0000259" key="5">
    <source>
        <dbReference type="Pfam" id="PF05048"/>
    </source>
</evidence>
<dbReference type="PANTHER" id="PTHR22990:SF15">
    <property type="entry name" value="F-BOX ONLY PROTEIN 10"/>
    <property type="match status" value="1"/>
</dbReference>
<dbReference type="InterPro" id="IPR011050">
    <property type="entry name" value="Pectin_lyase_fold/virulence"/>
</dbReference>
<keyword evidence="4" id="KW-0812">Transmembrane</keyword>
<dbReference type="Pfam" id="PF13229">
    <property type="entry name" value="Beta_helix"/>
    <property type="match status" value="1"/>
</dbReference>
<keyword evidence="4" id="KW-0472">Membrane</keyword>
<proteinExistence type="predicted"/>
<dbReference type="SMART" id="SM00710">
    <property type="entry name" value="PbH1"/>
    <property type="match status" value="7"/>
</dbReference>
<name>A0A1M6F7N1_9BACT</name>
<keyword evidence="3" id="KW-0833">Ubl conjugation pathway</keyword>
<dbReference type="NCBIfam" id="TIGR03804">
    <property type="entry name" value="para_beta_helix"/>
    <property type="match status" value="1"/>
</dbReference>
<dbReference type="AlphaFoldDB" id="A0A1M6F7N1"/>
<evidence type="ECO:0000313" key="8">
    <source>
        <dbReference type="Proteomes" id="UP000183994"/>
    </source>
</evidence>
<dbReference type="RefSeq" id="WP_073472991.1">
    <property type="nucleotide sequence ID" value="NZ_FQZU01000003.1"/>
</dbReference>
<dbReference type="InterPro" id="IPR007742">
    <property type="entry name" value="NosD_dom"/>
</dbReference>
<keyword evidence="2" id="KW-0677">Repeat</keyword>
<feature type="domain" description="Right handed beta helix" evidence="6">
    <location>
        <begin position="163"/>
        <end position="281"/>
    </location>
</feature>
<dbReference type="InterPro" id="IPR039448">
    <property type="entry name" value="Beta_helix"/>
</dbReference>
<accession>A0A1M6F7N1</accession>
<protein>
    <submittedName>
        <fullName evidence="7">Parallel beta-helix repeat (Two copies)</fullName>
    </submittedName>
</protein>
<sequence>MNSKAFSRASLRAFASLAVIALAMVFFPAQGLCDYYTPGGGTTYTLDQLVGLSGGVLTGESPNYQLNDDLIINEGDALNISPAVETTLAISYNVTLVISGTLQVQGTDEAPVVFTGMERKGGGAWDSIYVTGNGSVNMSYAQVYDAAAGLYLVNIAPTAPGSVIDHCLFENCEWPGIELENYDAPSFTLTNSILALNGEGGLRLEGVWQSEVTVAGNWFHDNGWAGIFVYEGSQNLLVQGNAFTSNVNYGIEAAVGGPNMQILNNLIYDTYGTGIALNTGSYYWSKDETTYLTAGEQAVIQSNVIIGSQDEGIYAYYSSGHNISNNVIADNAAGIYLENSWNDLLAVNTIGECTLDDSLFSLDDLDLPFSYGDYLEGEILGGPLDGRDVDANAGPGIAVEDSIPGLGAEPAEYGWIEVNAANADNWLASGELEPVKDEDLDDYPMEEAAIGFDFPVSYTAATGVEYYTHFSMTSNGIVELAAQQYGTEGIWDYEGRGYFTNYFSEYTLLFANCDDWVDTGDDVFETHNGQQVRMNGFGYRYFQAGDVDGDGKTVPEECLVLRWYMQHWVDAYYAAGAAPIWNDFQVVIYPDGRIRWNNKAENAHGITYSNYCGLYAGYNETPFEIMAVNNPQSQTSYLFDPAKARKTTNQILGNTMINNAANVQQPKAPVDDIPFIMTGGTCLNNALFVDMRSNTIESDVMGLQLNGGSPLSPTVNFNNITSYGDFERKGAAPGWISVDNNTNYTVDARYNYWDAYGDPDAYLDGDVWIDPWLASAVPDPEETGILLYYPFNVDSNGAVITVTSGMYPGMSLVFPQGAVDYQEEPLRKAGSITVTPGITFTVGELLPEPELPSYIQGVGIPFVFTPSGQTFSTPITITMPYKGYTAPTLVYYFDTVSLTWKTDGITVVSVNENNRTVTFTTTHFTVFAAGLTKSAGGDDDDPPYHYHRGEWNEDHFVDCFVDSLGGAGSLPFIPAALAMLLAALGLRRKQD</sequence>